<sequence>MKISLNRFAWSAAALGLLFALAAFKPTPPDQQPTPTPPSGQSSG</sequence>
<feature type="compositionally biased region" description="Pro residues" evidence="1">
    <location>
        <begin position="26"/>
        <end position="38"/>
    </location>
</feature>
<feature type="region of interest" description="Disordered" evidence="1">
    <location>
        <begin position="25"/>
        <end position="44"/>
    </location>
</feature>
<feature type="signal peptide" evidence="2">
    <location>
        <begin position="1"/>
        <end position="22"/>
    </location>
</feature>
<dbReference type="Proteomes" id="UP001595886">
    <property type="component" value="Unassembled WGS sequence"/>
</dbReference>
<keyword evidence="4" id="KW-1185">Reference proteome</keyword>
<feature type="chain" id="PRO_5046517317" evidence="2">
    <location>
        <begin position="23"/>
        <end position="44"/>
    </location>
</feature>
<proteinExistence type="predicted"/>
<comment type="caution">
    <text evidence="3">The sequence shown here is derived from an EMBL/GenBank/DDBJ whole genome shotgun (WGS) entry which is preliminary data.</text>
</comment>
<evidence type="ECO:0000313" key="4">
    <source>
        <dbReference type="Proteomes" id="UP001595886"/>
    </source>
</evidence>
<protein>
    <submittedName>
        <fullName evidence="3">Uncharacterized protein</fullName>
    </submittedName>
</protein>
<reference evidence="4" key="1">
    <citation type="journal article" date="2019" name="Int. J. Syst. Evol. Microbiol.">
        <title>The Global Catalogue of Microorganisms (GCM) 10K type strain sequencing project: providing services to taxonomists for standard genome sequencing and annotation.</title>
        <authorList>
            <consortium name="The Broad Institute Genomics Platform"/>
            <consortium name="The Broad Institute Genome Sequencing Center for Infectious Disease"/>
            <person name="Wu L."/>
            <person name="Ma J."/>
        </authorList>
    </citation>
    <scope>NUCLEOTIDE SEQUENCE [LARGE SCALE GENOMIC DNA]</scope>
    <source>
        <strain evidence="4">CCUG 30340</strain>
    </source>
</reference>
<evidence type="ECO:0000313" key="3">
    <source>
        <dbReference type="EMBL" id="MFC4818872.1"/>
    </source>
</evidence>
<evidence type="ECO:0000256" key="1">
    <source>
        <dbReference type="SAM" id="MobiDB-lite"/>
    </source>
</evidence>
<dbReference type="EMBL" id="JBHSHD010000002">
    <property type="protein sequence ID" value="MFC4818872.1"/>
    <property type="molecule type" value="Genomic_DNA"/>
</dbReference>
<keyword evidence="2" id="KW-0732">Signal</keyword>
<name>A0ABV9QQ28_9GAMM</name>
<accession>A0ABV9QQ28</accession>
<gene>
    <name evidence="3" type="ORF">ACFO6Q_00970</name>
</gene>
<dbReference type="RefSeq" id="WP_380018607.1">
    <property type="nucleotide sequence ID" value="NZ_JBHSHD010000002.1"/>
</dbReference>
<organism evidence="3 4">
    <name type="scientific">Dokdonella ginsengisoli</name>
    <dbReference type="NCBI Taxonomy" id="363846"/>
    <lineage>
        <taxon>Bacteria</taxon>
        <taxon>Pseudomonadati</taxon>
        <taxon>Pseudomonadota</taxon>
        <taxon>Gammaproteobacteria</taxon>
        <taxon>Lysobacterales</taxon>
        <taxon>Rhodanobacteraceae</taxon>
        <taxon>Dokdonella</taxon>
    </lineage>
</organism>
<evidence type="ECO:0000256" key="2">
    <source>
        <dbReference type="SAM" id="SignalP"/>
    </source>
</evidence>